<proteinExistence type="predicted"/>
<keyword evidence="2" id="KW-1185">Reference proteome</keyword>
<reference evidence="1" key="3">
    <citation type="submission" date="2022-06" db="UniProtKB">
        <authorList>
            <consortium name="EnsemblPlants"/>
        </authorList>
    </citation>
    <scope>IDENTIFICATION</scope>
</reference>
<name>A0A8R7U7L4_TRIUA</name>
<reference evidence="1" key="2">
    <citation type="submission" date="2018-03" db="EMBL/GenBank/DDBJ databases">
        <title>The Triticum urartu genome reveals the dynamic nature of wheat genome evolution.</title>
        <authorList>
            <person name="Ling H."/>
            <person name="Ma B."/>
            <person name="Shi X."/>
            <person name="Liu H."/>
            <person name="Dong L."/>
            <person name="Sun H."/>
            <person name="Cao Y."/>
            <person name="Gao Q."/>
            <person name="Zheng S."/>
            <person name="Li Y."/>
            <person name="Yu Y."/>
            <person name="Du H."/>
            <person name="Qi M."/>
            <person name="Li Y."/>
            <person name="Yu H."/>
            <person name="Cui Y."/>
            <person name="Wang N."/>
            <person name="Chen C."/>
            <person name="Wu H."/>
            <person name="Zhao Y."/>
            <person name="Zhang J."/>
            <person name="Li Y."/>
            <person name="Zhou W."/>
            <person name="Zhang B."/>
            <person name="Hu W."/>
            <person name="Eijk M."/>
            <person name="Tang J."/>
            <person name="Witsenboer H."/>
            <person name="Zhao S."/>
            <person name="Li Z."/>
            <person name="Zhang A."/>
            <person name="Wang D."/>
            <person name="Liang C."/>
        </authorList>
    </citation>
    <scope>NUCLEOTIDE SEQUENCE [LARGE SCALE GENOMIC DNA]</scope>
    <source>
        <strain evidence="1">cv. G1812</strain>
    </source>
</reference>
<dbReference type="Gramene" id="TuG1812G0400002310.01.T01">
    <property type="protein sequence ID" value="TuG1812G0400002310.01.T01.cds420782"/>
    <property type="gene ID" value="TuG1812G0400002310.01"/>
</dbReference>
<dbReference type="EnsemblPlants" id="TuG1812G0400002310.01.T01">
    <property type="protein sequence ID" value="TuG1812G0400002310.01.T01.cds420782"/>
    <property type="gene ID" value="TuG1812G0400002310.01"/>
</dbReference>
<reference evidence="2" key="1">
    <citation type="journal article" date="2013" name="Nature">
        <title>Draft genome of the wheat A-genome progenitor Triticum urartu.</title>
        <authorList>
            <person name="Ling H.Q."/>
            <person name="Zhao S."/>
            <person name="Liu D."/>
            <person name="Wang J."/>
            <person name="Sun H."/>
            <person name="Zhang C."/>
            <person name="Fan H."/>
            <person name="Li D."/>
            <person name="Dong L."/>
            <person name="Tao Y."/>
            <person name="Gao C."/>
            <person name="Wu H."/>
            <person name="Li Y."/>
            <person name="Cui Y."/>
            <person name="Guo X."/>
            <person name="Zheng S."/>
            <person name="Wang B."/>
            <person name="Yu K."/>
            <person name="Liang Q."/>
            <person name="Yang W."/>
            <person name="Lou X."/>
            <person name="Chen J."/>
            <person name="Feng M."/>
            <person name="Jian J."/>
            <person name="Zhang X."/>
            <person name="Luo G."/>
            <person name="Jiang Y."/>
            <person name="Liu J."/>
            <person name="Wang Z."/>
            <person name="Sha Y."/>
            <person name="Zhang B."/>
            <person name="Wu H."/>
            <person name="Tang D."/>
            <person name="Shen Q."/>
            <person name="Xue P."/>
            <person name="Zou S."/>
            <person name="Wang X."/>
            <person name="Liu X."/>
            <person name="Wang F."/>
            <person name="Yang Y."/>
            <person name="An X."/>
            <person name="Dong Z."/>
            <person name="Zhang K."/>
            <person name="Zhang X."/>
            <person name="Luo M.C."/>
            <person name="Dvorak J."/>
            <person name="Tong Y."/>
            <person name="Wang J."/>
            <person name="Yang H."/>
            <person name="Li Z."/>
            <person name="Wang D."/>
            <person name="Zhang A."/>
            <person name="Wang J."/>
        </authorList>
    </citation>
    <scope>NUCLEOTIDE SEQUENCE</scope>
    <source>
        <strain evidence="2">cv. G1812</strain>
    </source>
</reference>
<evidence type="ECO:0000313" key="2">
    <source>
        <dbReference type="Proteomes" id="UP000015106"/>
    </source>
</evidence>
<organism evidence="1 2">
    <name type="scientific">Triticum urartu</name>
    <name type="common">Red wild einkorn</name>
    <name type="synonym">Crithodium urartu</name>
    <dbReference type="NCBI Taxonomy" id="4572"/>
    <lineage>
        <taxon>Eukaryota</taxon>
        <taxon>Viridiplantae</taxon>
        <taxon>Streptophyta</taxon>
        <taxon>Embryophyta</taxon>
        <taxon>Tracheophyta</taxon>
        <taxon>Spermatophyta</taxon>
        <taxon>Magnoliopsida</taxon>
        <taxon>Liliopsida</taxon>
        <taxon>Poales</taxon>
        <taxon>Poaceae</taxon>
        <taxon>BOP clade</taxon>
        <taxon>Pooideae</taxon>
        <taxon>Triticodae</taxon>
        <taxon>Triticeae</taxon>
        <taxon>Triticinae</taxon>
        <taxon>Triticum</taxon>
    </lineage>
</organism>
<accession>A0A8R7U7L4</accession>
<dbReference type="AlphaFoldDB" id="A0A8R7U7L4"/>
<evidence type="ECO:0000313" key="1">
    <source>
        <dbReference type="EnsemblPlants" id="TuG1812G0400002310.01.T01.cds420782"/>
    </source>
</evidence>
<dbReference type="Proteomes" id="UP000015106">
    <property type="component" value="Chromosome 4"/>
</dbReference>
<protein>
    <submittedName>
        <fullName evidence="1">Uncharacterized protein</fullName>
    </submittedName>
</protein>
<sequence>MPRPDDAAAPSKDSAQIPPRRLDLLPFAPQLGPRHPTPSSRLRSHPFLCFPCFYSSLFSAFLCNLPPWIFPLTYQEHPTTQLNFRLTKTMD</sequence>